<reference evidence="2 3" key="1">
    <citation type="submission" date="2021-06" db="EMBL/GenBank/DDBJ databases">
        <title>Caerostris extrusa draft genome.</title>
        <authorList>
            <person name="Kono N."/>
            <person name="Arakawa K."/>
        </authorList>
    </citation>
    <scope>NUCLEOTIDE SEQUENCE [LARGE SCALE GENOMIC DNA]</scope>
</reference>
<dbReference type="EMBL" id="BPLR01019967">
    <property type="protein sequence ID" value="GIX73576.1"/>
    <property type="molecule type" value="Genomic_DNA"/>
</dbReference>
<dbReference type="Proteomes" id="UP001054945">
    <property type="component" value="Unassembled WGS sequence"/>
</dbReference>
<gene>
    <name evidence="2" type="ORF">CEXT_556481</name>
</gene>
<name>A0AAV4MMF7_CAEEX</name>
<sequence length="179" mass="20536">MKQHGEVKNLVNKTSNALAKQKCSAVSFSKKKISAAKNFLQQQQNKESSKSPLKKLEFSNKNAAQFDNKKNHYNSYSHNILALYDVDRLNRNQSPSSLSYKITSNKKNISKQEDSSWVPMKTKKNNSPKDASFEKKDALDRKRNSLSKGCSKTMKNMLFLLNIIQKLKRRCTPIKQVHL</sequence>
<evidence type="ECO:0000256" key="1">
    <source>
        <dbReference type="SAM" id="MobiDB-lite"/>
    </source>
</evidence>
<organism evidence="2 3">
    <name type="scientific">Caerostris extrusa</name>
    <name type="common">Bark spider</name>
    <name type="synonym">Caerostris bankana</name>
    <dbReference type="NCBI Taxonomy" id="172846"/>
    <lineage>
        <taxon>Eukaryota</taxon>
        <taxon>Metazoa</taxon>
        <taxon>Ecdysozoa</taxon>
        <taxon>Arthropoda</taxon>
        <taxon>Chelicerata</taxon>
        <taxon>Arachnida</taxon>
        <taxon>Araneae</taxon>
        <taxon>Araneomorphae</taxon>
        <taxon>Entelegynae</taxon>
        <taxon>Araneoidea</taxon>
        <taxon>Araneidae</taxon>
        <taxon>Caerostris</taxon>
    </lineage>
</organism>
<dbReference type="AlphaFoldDB" id="A0AAV4MMF7"/>
<evidence type="ECO:0000313" key="2">
    <source>
        <dbReference type="EMBL" id="GIX73576.1"/>
    </source>
</evidence>
<accession>A0AAV4MMF7</accession>
<evidence type="ECO:0000313" key="3">
    <source>
        <dbReference type="Proteomes" id="UP001054945"/>
    </source>
</evidence>
<comment type="caution">
    <text evidence="2">The sequence shown here is derived from an EMBL/GenBank/DDBJ whole genome shotgun (WGS) entry which is preliminary data.</text>
</comment>
<protein>
    <submittedName>
        <fullName evidence="2">Uncharacterized protein</fullName>
    </submittedName>
</protein>
<feature type="compositionally biased region" description="Basic and acidic residues" evidence="1">
    <location>
        <begin position="131"/>
        <end position="143"/>
    </location>
</feature>
<proteinExistence type="predicted"/>
<keyword evidence="3" id="KW-1185">Reference proteome</keyword>
<feature type="region of interest" description="Disordered" evidence="1">
    <location>
        <begin position="111"/>
        <end position="147"/>
    </location>
</feature>